<dbReference type="GO" id="GO:0020037">
    <property type="term" value="F:heme binding"/>
    <property type="evidence" value="ECO:0007669"/>
    <property type="project" value="InterPro"/>
</dbReference>
<protein>
    <recommendedName>
        <fullName evidence="3">Phosphodiesterase</fullName>
    </recommendedName>
</protein>
<evidence type="ECO:0008006" key="3">
    <source>
        <dbReference type="Google" id="ProtNLM"/>
    </source>
</evidence>
<proteinExistence type="predicted"/>
<evidence type="ECO:0000313" key="2">
    <source>
        <dbReference type="Proteomes" id="UP000282084"/>
    </source>
</evidence>
<dbReference type="SUPFAM" id="SSF56634">
    <property type="entry name" value="Heme-dependent catalase-like"/>
    <property type="match status" value="1"/>
</dbReference>
<dbReference type="EMBL" id="RBXO01000001">
    <property type="protein sequence ID" value="RKT56152.1"/>
    <property type="molecule type" value="Genomic_DNA"/>
</dbReference>
<comment type="caution">
    <text evidence="1">The sequence shown here is derived from an EMBL/GenBank/DDBJ whole genome shotgun (WGS) entry which is preliminary data.</text>
</comment>
<dbReference type="RefSeq" id="WP_246019119.1">
    <property type="nucleotide sequence ID" value="NZ_RBXO01000001.1"/>
</dbReference>
<reference evidence="1 2" key="1">
    <citation type="submission" date="2018-10" db="EMBL/GenBank/DDBJ databases">
        <title>Sequencing the genomes of 1000 actinobacteria strains.</title>
        <authorList>
            <person name="Klenk H.-P."/>
        </authorList>
    </citation>
    <scope>NUCLEOTIDE SEQUENCE [LARGE SCALE GENOMIC DNA]</scope>
    <source>
        <strain evidence="1 2">DSM 43800</strain>
    </source>
</reference>
<organism evidence="1 2">
    <name type="scientific">Saccharothrix australiensis</name>
    <dbReference type="NCBI Taxonomy" id="2072"/>
    <lineage>
        <taxon>Bacteria</taxon>
        <taxon>Bacillati</taxon>
        <taxon>Actinomycetota</taxon>
        <taxon>Actinomycetes</taxon>
        <taxon>Pseudonocardiales</taxon>
        <taxon>Pseudonocardiaceae</taxon>
        <taxon>Saccharothrix</taxon>
    </lineage>
</organism>
<dbReference type="AlphaFoldDB" id="A0A495W3B0"/>
<dbReference type="InterPro" id="IPR020835">
    <property type="entry name" value="Catalase_sf"/>
</dbReference>
<accession>A0A495W3B0</accession>
<name>A0A495W3B0_9PSEU</name>
<keyword evidence="2" id="KW-1185">Reference proteome</keyword>
<dbReference type="Proteomes" id="UP000282084">
    <property type="component" value="Unassembled WGS sequence"/>
</dbReference>
<evidence type="ECO:0000313" key="1">
    <source>
        <dbReference type="EMBL" id="RKT56152.1"/>
    </source>
</evidence>
<sequence length="246" mass="26570">MSAPRHRARRRETTGDRPLPAWLTKAVTAVIGWGAGRRRARLFHPRGMVFDAVFSVTGTRDWGVPLLDRPGEYRALARWSKAVPTPRGLPDVLGLAIRVDDAGGAGSPLDLALATTGSRPVLRHLLVPRRDFAVTYTSLLPYRVGTRHRLLAAVPADPARRVPADLTDAADVAVPVAFRIAVAAPTGPWRQVATLTLVAPRPDAARLAFDVTGHALDGFRPCGRLNRLRGPAYRASRRARGAADDG</sequence>
<gene>
    <name evidence="1" type="ORF">C8E97_4841</name>
</gene>